<evidence type="ECO:0000313" key="1">
    <source>
        <dbReference type="EMBL" id="QSE96465.1"/>
    </source>
</evidence>
<dbReference type="Proteomes" id="UP000662783">
    <property type="component" value="Chromosome"/>
</dbReference>
<keyword evidence="2" id="KW-1185">Reference proteome</keyword>
<protein>
    <submittedName>
        <fullName evidence="1">Uncharacterized protein</fullName>
    </submittedName>
</protein>
<accession>A0A974WEN4</accession>
<name>A0A974WEN4_9BACT</name>
<dbReference type="EMBL" id="CP070608">
    <property type="protein sequence ID" value="QSE96465.1"/>
    <property type="molecule type" value="Genomic_DNA"/>
</dbReference>
<evidence type="ECO:0000313" key="2">
    <source>
        <dbReference type="Proteomes" id="UP000662783"/>
    </source>
</evidence>
<dbReference type="RefSeq" id="WP_205720981.1">
    <property type="nucleotide sequence ID" value="NZ_CP070608.1"/>
</dbReference>
<proteinExistence type="predicted"/>
<dbReference type="AlphaFoldDB" id="A0A974WEN4"/>
<gene>
    <name evidence="1" type="ORF">JR347_12745</name>
</gene>
<reference evidence="1" key="1">
    <citation type="submission" date="2021-02" db="EMBL/GenBank/DDBJ databases">
        <title>Fulvivirga sp. S481 isolated from sea water.</title>
        <authorList>
            <person name="Bae S.S."/>
            <person name="Baek K."/>
        </authorList>
    </citation>
    <scope>NUCLEOTIDE SEQUENCE</scope>
    <source>
        <strain evidence="1">S481</strain>
    </source>
</reference>
<dbReference type="KEGG" id="fuv:JR347_12745"/>
<sequence length="139" mass="16297">MEFPIFLESEEDKVACTHSCEAIESFLKRKGENLKYQEFKDFMNSQTYSSQEIELATLQEVYKELARVGLCLNINLEGSAQYDVTFKMAESMWIIAHVKYMAEYIRDKGETELLDYVASWLKVLTEKQISEFSDIEKYI</sequence>
<organism evidence="1 2">
    <name type="scientific">Fulvivirga lutea</name>
    <dbReference type="NCBI Taxonomy" id="2810512"/>
    <lineage>
        <taxon>Bacteria</taxon>
        <taxon>Pseudomonadati</taxon>
        <taxon>Bacteroidota</taxon>
        <taxon>Cytophagia</taxon>
        <taxon>Cytophagales</taxon>
        <taxon>Fulvivirgaceae</taxon>
        <taxon>Fulvivirga</taxon>
    </lineage>
</organism>